<dbReference type="Proteomes" id="UP000280395">
    <property type="component" value="Unassembled WGS sequence"/>
</dbReference>
<sequence length="122" mass="13378">MNRRVQVAVGGDHRHRHMRVAVLDVLHQFQAVAIGQAHVGQAHIERLAGQPVMGLGNVAGAARVELHAPEGDLQEFANIRLIIDYQDLLPLAHAQLVLNGWAKVMRKQLPPSCGRGIYSRCA</sequence>
<evidence type="ECO:0000313" key="2">
    <source>
        <dbReference type="Proteomes" id="UP000280395"/>
    </source>
</evidence>
<evidence type="ECO:0000313" key="1">
    <source>
        <dbReference type="EMBL" id="RMU56777.1"/>
    </source>
</evidence>
<comment type="caution">
    <text evidence="1">The sequence shown here is derived from an EMBL/GenBank/DDBJ whole genome shotgun (WGS) entry which is preliminary data.</text>
</comment>
<protein>
    <submittedName>
        <fullName evidence="1">Uncharacterized protein</fullName>
    </submittedName>
</protein>
<organism evidence="1 2">
    <name type="scientific">Pseudomonas syringae pv. avii</name>
    <dbReference type="NCBI Taxonomy" id="663959"/>
    <lineage>
        <taxon>Bacteria</taxon>
        <taxon>Pseudomonadati</taxon>
        <taxon>Pseudomonadota</taxon>
        <taxon>Gammaproteobacteria</taxon>
        <taxon>Pseudomonadales</taxon>
        <taxon>Pseudomonadaceae</taxon>
        <taxon>Pseudomonas</taxon>
        <taxon>Pseudomonas syringae</taxon>
    </lineage>
</organism>
<accession>A0A3M5VGY3</accession>
<dbReference type="AlphaFoldDB" id="A0A3M5VGY3"/>
<gene>
    <name evidence="1" type="ORF">ALP29_200146</name>
</gene>
<name>A0A3M5VGY3_PSESX</name>
<reference evidence="1 2" key="1">
    <citation type="submission" date="2018-08" db="EMBL/GenBank/DDBJ databases">
        <title>Recombination of ecologically and evolutionarily significant loci maintains genetic cohesion in the Pseudomonas syringae species complex.</title>
        <authorList>
            <person name="Dillon M."/>
            <person name="Thakur S."/>
            <person name="Almeida R.N.D."/>
            <person name="Weir B.S."/>
            <person name="Guttman D.S."/>
        </authorList>
    </citation>
    <scope>NUCLEOTIDE SEQUENCE [LARGE SCALE GENOMIC DNA]</scope>
    <source>
        <strain evidence="1 2">ICMP 14479</strain>
    </source>
</reference>
<dbReference type="EMBL" id="RBUA01000684">
    <property type="protein sequence ID" value="RMU56777.1"/>
    <property type="molecule type" value="Genomic_DNA"/>
</dbReference>
<proteinExistence type="predicted"/>